<comment type="caution">
    <text evidence="6">The sequence shown here is derived from an EMBL/GenBank/DDBJ whole genome shotgun (WGS) entry which is preliminary data.</text>
</comment>
<feature type="compositionally biased region" description="Basic residues" evidence="4">
    <location>
        <begin position="412"/>
        <end position="424"/>
    </location>
</feature>
<dbReference type="SMART" id="SM00413">
    <property type="entry name" value="ETS"/>
    <property type="match status" value="1"/>
</dbReference>
<dbReference type="OrthoDB" id="5961210at2759"/>
<dbReference type="PRINTS" id="PR00454">
    <property type="entry name" value="ETSDOMAIN"/>
</dbReference>
<proteinExistence type="inferred from homology"/>
<dbReference type="SUPFAM" id="SSF46785">
    <property type="entry name" value="Winged helix' DNA-binding domain"/>
    <property type="match status" value="1"/>
</dbReference>
<keyword evidence="7" id="KW-1185">Reference proteome</keyword>
<dbReference type="Proteomes" id="UP000699462">
    <property type="component" value="Unassembled WGS sequence"/>
</dbReference>
<keyword evidence="2 3" id="KW-0238">DNA-binding</keyword>
<evidence type="ECO:0000256" key="1">
    <source>
        <dbReference type="ARBA" id="ARBA00005562"/>
    </source>
</evidence>
<reference evidence="6 7" key="1">
    <citation type="submission" date="2019-07" db="EMBL/GenBank/DDBJ databases">
        <title>Annotation for the trematode Paragonimus westermani.</title>
        <authorList>
            <person name="Choi Y.-J."/>
        </authorList>
    </citation>
    <scope>NUCLEOTIDE SEQUENCE [LARGE SCALE GENOMIC DNA]</scope>
    <source>
        <strain evidence="6">180907_Pwestermani</strain>
    </source>
</reference>
<dbReference type="InterPro" id="IPR046328">
    <property type="entry name" value="ETS_fam"/>
</dbReference>
<dbReference type="GO" id="GO:0005634">
    <property type="term" value="C:nucleus"/>
    <property type="evidence" value="ECO:0007669"/>
    <property type="project" value="UniProtKB-SubCell"/>
</dbReference>
<comment type="similarity">
    <text evidence="1 3">Belongs to the ETS family.</text>
</comment>
<evidence type="ECO:0000256" key="3">
    <source>
        <dbReference type="RuleBase" id="RU004019"/>
    </source>
</evidence>
<dbReference type="InterPro" id="IPR000418">
    <property type="entry name" value="Ets_dom"/>
</dbReference>
<dbReference type="EMBL" id="JTDF01001348">
    <property type="protein sequence ID" value="KAF8570154.1"/>
    <property type="molecule type" value="Genomic_DNA"/>
</dbReference>
<feature type="compositionally biased region" description="Acidic residues" evidence="4">
    <location>
        <begin position="429"/>
        <end position="439"/>
    </location>
</feature>
<dbReference type="PANTHER" id="PTHR11849">
    <property type="entry name" value="ETS"/>
    <property type="match status" value="1"/>
</dbReference>
<dbReference type="PROSITE" id="PS50061">
    <property type="entry name" value="ETS_DOMAIN_3"/>
    <property type="match status" value="1"/>
</dbReference>
<evidence type="ECO:0000256" key="2">
    <source>
        <dbReference type="ARBA" id="ARBA00023125"/>
    </source>
</evidence>
<dbReference type="InterPro" id="IPR036390">
    <property type="entry name" value="WH_DNA-bd_sf"/>
</dbReference>
<protein>
    <recommendedName>
        <fullName evidence="5">ETS domain-containing protein</fullName>
    </recommendedName>
</protein>
<evidence type="ECO:0000313" key="6">
    <source>
        <dbReference type="EMBL" id="KAF8570154.1"/>
    </source>
</evidence>
<dbReference type="Pfam" id="PF00178">
    <property type="entry name" value="Ets"/>
    <property type="match status" value="1"/>
</dbReference>
<organism evidence="6 7">
    <name type="scientific">Paragonimus westermani</name>
    <dbReference type="NCBI Taxonomy" id="34504"/>
    <lineage>
        <taxon>Eukaryota</taxon>
        <taxon>Metazoa</taxon>
        <taxon>Spiralia</taxon>
        <taxon>Lophotrochozoa</taxon>
        <taxon>Platyhelminthes</taxon>
        <taxon>Trematoda</taxon>
        <taxon>Digenea</taxon>
        <taxon>Plagiorchiida</taxon>
        <taxon>Troglotremata</taxon>
        <taxon>Troglotrematidae</taxon>
        <taxon>Paragonimus</taxon>
    </lineage>
</organism>
<feature type="region of interest" description="Disordered" evidence="4">
    <location>
        <begin position="541"/>
        <end position="580"/>
    </location>
</feature>
<feature type="region of interest" description="Disordered" evidence="4">
    <location>
        <begin position="412"/>
        <end position="452"/>
    </location>
</feature>
<feature type="compositionally biased region" description="Polar residues" evidence="4">
    <location>
        <begin position="39"/>
        <end position="60"/>
    </location>
</feature>
<keyword evidence="3" id="KW-0539">Nucleus</keyword>
<dbReference type="GO" id="GO:0043565">
    <property type="term" value="F:sequence-specific DNA binding"/>
    <property type="evidence" value="ECO:0007669"/>
    <property type="project" value="InterPro"/>
</dbReference>
<feature type="region of interest" description="Disordered" evidence="4">
    <location>
        <begin position="30"/>
        <end position="90"/>
    </location>
</feature>
<gene>
    <name evidence="6" type="ORF">P879_02683</name>
</gene>
<evidence type="ECO:0000313" key="7">
    <source>
        <dbReference type="Proteomes" id="UP000699462"/>
    </source>
</evidence>
<sequence>MVHTSMEQAPHLANWQLQRTINKQCDEERDGVLGKSEDPSNLLNDVYNTDSLDSTPKNWNSQSPSSSDSTESYHSSIVHSPSDQKDGSCSVIPLTDLDSSINSFCSSFEATSPPDVLCTQDVQFEEYFQLASSSLLCDISHSKNDEESLNSTMSPMCTDSENVHPSIEEPIPSSSSVFCEHSQCGESLCRTRFDSTPSHRPQTLKLHKNNDMFSSSDQPLSFTNLSSSSRLEDQLTSADNAWFGALDIPHLCLEDVDLLLSNENCIRSPETDDQNSALQPCLSLTEVDKNFNATTNFEYSTESTNIDDIVFQSEFMDTTSKSSPTSIIVKPTSSDSFNKRVDCAFSQGFSLTGQSESNISSQMSSAAKIHQSVKAAAHEDTVIDSDGTLTCSEAEYYNNCLREYRMKACKKRKPYGRVSRRTPKRLPDCLEDSDSDWSDVETLRPSRRRQRRPYRCNSNLSLSDRNISTGYSLSQRRLQNAQADADLKPWWPKAVLDFRNNGIDVNDSNSFHSHISPTSTPTSKESEATLTEPLFQGVLDRCMNDSGHGSSPDSVDLELSKTQRKRSGPRAKQRSRFQRPSCDIRVRRRRKQLELWQFILCRLQTANQSAFQWVNRTAGVFRIVDTQAGAREWGRYRGNSRMDYEKMARAMRFYYKDSILRKIKQQLHFQFAMPYVEWAEKCYKSSSSSHRVQ</sequence>
<feature type="domain" description="ETS" evidence="5">
    <location>
        <begin position="593"/>
        <end position="663"/>
    </location>
</feature>
<dbReference type="PANTHER" id="PTHR11849:SF191">
    <property type="entry name" value="ECDYSONE-INDUCED PROTEIN 74EF ISOFORM B"/>
    <property type="match status" value="1"/>
</dbReference>
<accession>A0A8T0DSR5</accession>
<feature type="compositionally biased region" description="Low complexity" evidence="4">
    <location>
        <begin position="61"/>
        <end position="76"/>
    </location>
</feature>
<dbReference type="AlphaFoldDB" id="A0A8T0DSR5"/>
<evidence type="ECO:0000259" key="5">
    <source>
        <dbReference type="PROSITE" id="PS50061"/>
    </source>
</evidence>
<comment type="subcellular location">
    <subcellularLocation>
        <location evidence="3">Nucleus</location>
    </subcellularLocation>
</comment>
<dbReference type="Gene3D" id="1.10.10.10">
    <property type="entry name" value="Winged helix-like DNA-binding domain superfamily/Winged helix DNA-binding domain"/>
    <property type="match status" value="1"/>
</dbReference>
<name>A0A8T0DSR5_9TREM</name>
<dbReference type="GO" id="GO:0030154">
    <property type="term" value="P:cell differentiation"/>
    <property type="evidence" value="ECO:0007669"/>
    <property type="project" value="TreeGrafter"/>
</dbReference>
<evidence type="ECO:0000256" key="4">
    <source>
        <dbReference type="SAM" id="MobiDB-lite"/>
    </source>
</evidence>
<feature type="compositionally biased region" description="Basic residues" evidence="4">
    <location>
        <begin position="562"/>
        <end position="577"/>
    </location>
</feature>
<dbReference type="GO" id="GO:0000981">
    <property type="term" value="F:DNA-binding transcription factor activity, RNA polymerase II-specific"/>
    <property type="evidence" value="ECO:0007669"/>
    <property type="project" value="TreeGrafter"/>
</dbReference>
<dbReference type="InterPro" id="IPR036388">
    <property type="entry name" value="WH-like_DNA-bd_sf"/>
</dbReference>